<evidence type="ECO:0000313" key="4">
    <source>
        <dbReference type="Proteomes" id="UP000647416"/>
    </source>
</evidence>
<dbReference type="AlphaFoldDB" id="A0A926FBF5"/>
<proteinExistence type="predicted"/>
<dbReference type="SUPFAM" id="SSF51556">
    <property type="entry name" value="Metallo-dependent hydrolases"/>
    <property type="match status" value="1"/>
</dbReference>
<evidence type="ECO:0000259" key="2">
    <source>
        <dbReference type="Pfam" id="PF04909"/>
    </source>
</evidence>
<dbReference type="Pfam" id="PF04909">
    <property type="entry name" value="Amidohydro_2"/>
    <property type="match status" value="1"/>
</dbReference>
<dbReference type="InterPro" id="IPR032466">
    <property type="entry name" value="Metal_Hydrolase"/>
</dbReference>
<dbReference type="GO" id="GO:0016787">
    <property type="term" value="F:hydrolase activity"/>
    <property type="evidence" value="ECO:0007669"/>
    <property type="project" value="InterPro"/>
</dbReference>
<dbReference type="EMBL" id="JACRTE010000001">
    <property type="protein sequence ID" value="MBC8595299.1"/>
    <property type="molecule type" value="Genomic_DNA"/>
</dbReference>
<dbReference type="CDD" id="cd01292">
    <property type="entry name" value="metallo-dependent_hydrolases"/>
    <property type="match status" value="1"/>
</dbReference>
<organism evidence="3 4">
    <name type="scientific">Qingrenia yutianensis</name>
    <dbReference type="NCBI Taxonomy" id="2763676"/>
    <lineage>
        <taxon>Bacteria</taxon>
        <taxon>Bacillati</taxon>
        <taxon>Bacillota</taxon>
        <taxon>Clostridia</taxon>
        <taxon>Eubacteriales</taxon>
        <taxon>Oscillospiraceae</taxon>
        <taxon>Qingrenia</taxon>
    </lineage>
</organism>
<dbReference type="Proteomes" id="UP000647416">
    <property type="component" value="Unassembled WGS sequence"/>
</dbReference>
<dbReference type="PANTHER" id="PTHR21240:SF28">
    <property type="entry name" value="ISO-OROTATE DECARBOXYLASE (EUROFUNG)"/>
    <property type="match status" value="1"/>
</dbReference>
<dbReference type="PANTHER" id="PTHR21240">
    <property type="entry name" value="2-AMINO-3-CARBOXYLMUCONATE-6-SEMIALDEHYDE DECARBOXYLASE"/>
    <property type="match status" value="1"/>
</dbReference>
<dbReference type="InterPro" id="IPR006680">
    <property type="entry name" value="Amidohydro-rel"/>
</dbReference>
<feature type="domain" description="Amidohydrolase-related" evidence="2">
    <location>
        <begin position="4"/>
        <end position="256"/>
    </location>
</feature>
<dbReference type="GO" id="GO:0019748">
    <property type="term" value="P:secondary metabolic process"/>
    <property type="evidence" value="ECO:0007669"/>
    <property type="project" value="TreeGrafter"/>
</dbReference>
<reference evidence="3" key="1">
    <citation type="submission" date="2020-08" db="EMBL/GenBank/DDBJ databases">
        <title>Genome public.</title>
        <authorList>
            <person name="Liu C."/>
            <person name="Sun Q."/>
        </authorList>
    </citation>
    <scope>NUCLEOTIDE SEQUENCE</scope>
    <source>
        <strain evidence="3">NSJ-50</strain>
    </source>
</reference>
<sequence>MKVIDVHAHVFPDAVAQKAVDNLRTYYSYTMHGNGRFDDLKASADEAGIEKLVIHSTATKPHQVEDVNNFTSSLIGEKIIGFGSVHPDYPEKEKEIERIISLGLKGIKLHPDFQKFNIDDEKMFPVYDYLSGKLPVLFHVGDINSDCSSPRRLAKVVDMFPHLTVIAAHLGGYSQWDEAEEYLIGKDIYIDTSSTFRALSDERIESIIKKHDINKVLFGTDYPLERHKGTVEHTLRLNLSDGAKEKILYTNAYNLLCK</sequence>
<dbReference type="GO" id="GO:0016831">
    <property type="term" value="F:carboxy-lyase activity"/>
    <property type="evidence" value="ECO:0007669"/>
    <property type="project" value="InterPro"/>
</dbReference>
<keyword evidence="4" id="KW-1185">Reference proteome</keyword>
<protein>
    <submittedName>
        <fullName evidence="3">Amidohydrolase family protein</fullName>
    </submittedName>
</protein>
<keyword evidence="1" id="KW-0456">Lyase</keyword>
<comment type="caution">
    <text evidence="3">The sequence shown here is derived from an EMBL/GenBank/DDBJ whole genome shotgun (WGS) entry which is preliminary data.</text>
</comment>
<name>A0A926FBF5_9FIRM</name>
<dbReference type="RefSeq" id="WP_262431024.1">
    <property type="nucleotide sequence ID" value="NZ_JACRTE010000001.1"/>
</dbReference>
<evidence type="ECO:0000313" key="3">
    <source>
        <dbReference type="EMBL" id="MBC8595299.1"/>
    </source>
</evidence>
<gene>
    <name evidence="3" type="ORF">H8706_00220</name>
</gene>
<dbReference type="GO" id="GO:0005737">
    <property type="term" value="C:cytoplasm"/>
    <property type="evidence" value="ECO:0007669"/>
    <property type="project" value="TreeGrafter"/>
</dbReference>
<accession>A0A926FBF5</accession>
<dbReference type="InterPro" id="IPR032465">
    <property type="entry name" value="ACMSD"/>
</dbReference>
<dbReference type="Gene3D" id="3.20.20.140">
    <property type="entry name" value="Metal-dependent hydrolases"/>
    <property type="match status" value="1"/>
</dbReference>
<evidence type="ECO:0000256" key="1">
    <source>
        <dbReference type="ARBA" id="ARBA00023239"/>
    </source>
</evidence>